<dbReference type="OrthoDB" id="5314275at2759"/>
<gene>
    <name evidence="2" type="ORF">K503DRAFT_769832</name>
</gene>
<dbReference type="Pfam" id="PF15496">
    <property type="entry name" value="DUF4646"/>
    <property type="match status" value="1"/>
</dbReference>
<feature type="region of interest" description="Disordered" evidence="1">
    <location>
        <begin position="1"/>
        <end position="26"/>
    </location>
</feature>
<keyword evidence="3" id="KW-1185">Reference proteome</keyword>
<reference evidence="2 3" key="1">
    <citation type="submission" date="2016-06" db="EMBL/GenBank/DDBJ databases">
        <title>Comparative genomics of the ectomycorrhizal sister species Rhizopogon vinicolor and Rhizopogon vesiculosus (Basidiomycota: Boletales) reveals a divergence of the mating type B locus.</title>
        <authorList>
            <consortium name="DOE Joint Genome Institute"/>
            <person name="Mujic A.B."/>
            <person name="Kuo A."/>
            <person name="Tritt A."/>
            <person name="Lipzen A."/>
            <person name="Chen C."/>
            <person name="Johnson J."/>
            <person name="Sharma A."/>
            <person name="Barry K."/>
            <person name="Grigoriev I.V."/>
            <person name="Spatafora J.W."/>
        </authorList>
    </citation>
    <scope>NUCLEOTIDE SEQUENCE [LARGE SCALE GENOMIC DNA]</scope>
    <source>
        <strain evidence="2 3">AM-OR11-026</strain>
    </source>
</reference>
<dbReference type="AlphaFoldDB" id="A0A1B7N2I1"/>
<organism evidence="2 3">
    <name type="scientific">Rhizopogon vinicolor AM-OR11-026</name>
    <dbReference type="NCBI Taxonomy" id="1314800"/>
    <lineage>
        <taxon>Eukaryota</taxon>
        <taxon>Fungi</taxon>
        <taxon>Dikarya</taxon>
        <taxon>Basidiomycota</taxon>
        <taxon>Agaricomycotina</taxon>
        <taxon>Agaricomycetes</taxon>
        <taxon>Agaricomycetidae</taxon>
        <taxon>Boletales</taxon>
        <taxon>Suillineae</taxon>
        <taxon>Rhizopogonaceae</taxon>
        <taxon>Rhizopogon</taxon>
    </lineage>
</organism>
<dbReference type="EMBL" id="KV448264">
    <property type="protein sequence ID" value="OAX39060.1"/>
    <property type="molecule type" value="Genomic_DNA"/>
</dbReference>
<feature type="compositionally biased region" description="Low complexity" evidence="1">
    <location>
        <begin position="16"/>
        <end position="25"/>
    </location>
</feature>
<sequence length="205" mass="22385">MSGDPTAGDLPPPYSFSPSSATTSSPAPPIWEPYFIDLSPELHQQSSVIHRKPLDPPPDCFSTPSPLRVKSNDFPPFRIPCAGNALADGFRILYPSGLLEKHGIQQADWTRFLEDLGIAARLAGQGLSAVGSRVPIVPLTRGVFGTRTTGMAYDSHFIRNPREEVQALLAVWNQSAFERRKLRVSLQFKGGADIKGGYELLVESI</sequence>
<protein>
    <submittedName>
        <fullName evidence="2">Uncharacterized protein</fullName>
    </submittedName>
</protein>
<evidence type="ECO:0000313" key="2">
    <source>
        <dbReference type="EMBL" id="OAX39060.1"/>
    </source>
</evidence>
<dbReference type="InterPro" id="IPR028018">
    <property type="entry name" value="DUF4646"/>
</dbReference>
<name>A0A1B7N2I1_9AGAM</name>
<proteinExistence type="predicted"/>
<evidence type="ECO:0000313" key="3">
    <source>
        <dbReference type="Proteomes" id="UP000092154"/>
    </source>
</evidence>
<evidence type="ECO:0000256" key="1">
    <source>
        <dbReference type="SAM" id="MobiDB-lite"/>
    </source>
</evidence>
<dbReference type="InParanoid" id="A0A1B7N2I1"/>
<accession>A0A1B7N2I1</accession>
<dbReference type="Proteomes" id="UP000092154">
    <property type="component" value="Unassembled WGS sequence"/>
</dbReference>